<dbReference type="OrthoDB" id="151215at2"/>
<proteinExistence type="predicted"/>
<sequence length="107" mass="11876">MDNKNFTKLVELLEHESAARIASETSRLAENAVSQQIISDLNATIKQLNETIGGLLEEIRLLKGPKKIVETALFLLQKMKTALLEPLVYEYPAGSLPEVKRGMKAVL</sequence>
<evidence type="ECO:0000313" key="1">
    <source>
        <dbReference type="EMBL" id="TCV12885.1"/>
    </source>
</evidence>
<protein>
    <submittedName>
        <fullName evidence="1">Uncharacterized protein</fullName>
    </submittedName>
</protein>
<reference evidence="1 2" key="1">
    <citation type="submission" date="2019-03" db="EMBL/GenBank/DDBJ databases">
        <title>Genomic Encyclopedia of Type Strains, Phase IV (KMG-IV): sequencing the most valuable type-strain genomes for metagenomic binning, comparative biology and taxonomic classification.</title>
        <authorList>
            <person name="Goeker M."/>
        </authorList>
    </citation>
    <scope>NUCLEOTIDE SEQUENCE [LARGE SCALE GENOMIC DNA]</scope>
    <source>
        <strain evidence="1 2">DSM 22362</strain>
    </source>
</reference>
<comment type="caution">
    <text evidence="1">The sequence shown here is derived from an EMBL/GenBank/DDBJ whole genome shotgun (WGS) entry which is preliminary data.</text>
</comment>
<dbReference type="Proteomes" id="UP000295197">
    <property type="component" value="Unassembled WGS sequence"/>
</dbReference>
<dbReference type="EMBL" id="SMBZ01000022">
    <property type="protein sequence ID" value="TCV12885.1"/>
    <property type="molecule type" value="Genomic_DNA"/>
</dbReference>
<evidence type="ECO:0000313" key="2">
    <source>
        <dbReference type="Proteomes" id="UP000295197"/>
    </source>
</evidence>
<accession>A0A4R3VZF0</accession>
<dbReference type="AlphaFoldDB" id="A0A4R3VZF0"/>
<organism evidence="1 2">
    <name type="scientific">Sphingobacterium alimentarium</name>
    <dbReference type="NCBI Taxonomy" id="797292"/>
    <lineage>
        <taxon>Bacteria</taxon>
        <taxon>Pseudomonadati</taxon>
        <taxon>Bacteroidota</taxon>
        <taxon>Sphingobacteriia</taxon>
        <taxon>Sphingobacteriales</taxon>
        <taxon>Sphingobacteriaceae</taxon>
        <taxon>Sphingobacterium</taxon>
    </lineage>
</organism>
<gene>
    <name evidence="1" type="ORF">EDC17_102254</name>
</gene>
<name>A0A4R3VZF0_9SPHI</name>
<keyword evidence="2" id="KW-1185">Reference proteome</keyword>